<dbReference type="EMBL" id="SDPO01000002">
    <property type="protein sequence ID" value="RXZ48611.1"/>
    <property type="molecule type" value="Genomic_DNA"/>
</dbReference>
<organism evidence="5 6">
    <name type="scientific">Agromyces fucosus</name>
    <dbReference type="NCBI Taxonomy" id="41985"/>
    <lineage>
        <taxon>Bacteria</taxon>
        <taxon>Bacillati</taxon>
        <taxon>Actinomycetota</taxon>
        <taxon>Actinomycetes</taxon>
        <taxon>Micrococcales</taxon>
        <taxon>Microbacteriaceae</taxon>
        <taxon>Agromyces</taxon>
    </lineage>
</organism>
<evidence type="ECO:0000256" key="2">
    <source>
        <dbReference type="ARBA" id="ARBA00023002"/>
    </source>
</evidence>
<dbReference type="GO" id="GO:0004791">
    <property type="term" value="F:thioredoxin-disulfide reductase (NADPH) activity"/>
    <property type="evidence" value="ECO:0007669"/>
    <property type="project" value="UniProtKB-EC"/>
</dbReference>
<dbReference type="InterPro" id="IPR023753">
    <property type="entry name" value="FAD/NAD-binding_dom"/>
</dbReference>
<dbReference type="OrthoDB" id="9786503at2"/>
<evidence type="ECO:0000313" key="6">
    <source>
        <dbReference type="Proteomes" id="UP000292935"/>
    </source>
</evidence>
<dbReference type="InterPro" id="IPR050097">
    <property type="entry name" value="Ferredoxin-NADP_redctase_2"/>
</dbReference>
<protein>
    <submittedName>
        <fullName evidence="5">NAD(P)/FAD-dependent oxidoreductase</fullName>
    </submittedName>
</protein>
<dbReference type="Pfam" id="PF07992">
    <property type="entry name" value="Pyr_redox_2"/>
    <property type="match status" value="1"/>
</dbReference>
<name>A0A4Q2JKH6_9MICO</name>
<evidence type="ECO:0000313" key="5">
    <source>
        <dbReference type="EMBL" id="RXZ48611.1"/>
    </source>
</evidence>
<keyword evidence="2" id="KW-0560">Oxidoreductase</keyword>
<evidence type="ECO:0000256" key="3">
    <source>
        <dbReference type="ARBA" id="ARBA00048132"/>
    </source>
</evidence>
<proteinExistence type="predicted"/>
<dbReference type="SUPFAM" id="SSF51905">
    <property type="entry name" value="FAD/NAD(P)-binding domain"/>
    <property type="match status" value="1"/>
</dbReference>
<keyword evidence="1" id="KW-0285">Flavoprotein</keyword>
<dbReference type="PANTHER" id="PTHR48105">
    <property type="entry name" value="THIOREDOXIN REDUCTASE 1-RELATED-RELATED"/>
    <property type="match status" value="1"/>
</dbReference>
<sequence length="317" mass="32748">MQQEPWDVIIVGGGSAGLSAALMLVRARRRVLVLDGGAPRNGVAAHMHGVLGRDGWSPLELLERGREEIARYGGVVRTSEVAAAGIVDANSGEPGFTVTLGTGEEHSARRLLVATGLRDELSALPGLREQWGRGAVVCPYCDGWEVRDRRIGVLATGPRSVHQVQLLRQWSPTVTFFLGGTDVAADDLAGILARGIEVERRAVDRVLADHAGTLRGIRLVDGAEVALDSIFLGPTFVPNDGLLVGLGAATGEGFGPGGGEWVGVDPMGRTSVAGLWAAGNVVNPGASVPGAAGAGNLAGAAINADLIEEEIRTALAT</sequence>
<keyword evidence="6" id="KW-1185">Reference proteome</keyword>
<dbReference type="AlphaFoldDB" id="A0A4Q2JKH6"/>
<accession>A0A4Q2JKH6</accession>
<evidence type="ECO:0000259" key="4">
    <source>
        <dbReference type="Pfam" id="PF07992"/>
    </source>
</evidence>
<reference evidence="5 6" key="1">
    <citation type="submission" date="2019-01" db="EMBL/GenBank/DDBJ databases">
        <authorList>
            <person name="Li J."/>
        </authorList>
    </citation>
    <scope>NUCLEOTIDE SEQUENCE [LARGE SCALE GENOMIC DNA]</scope>
    <source>
        <strain evidence="5 6">CCUG 35506</strain>
    </source>
</reference>
<dbReference type="InterPro" id="IPR036188">
    <property type="entry name" value="FAD/NAD-bd_sf"/>
</dbReference>
<dbReference type="PRINTS" id="PR00368">
    <property type="entry name" value="FADPNR"/>
</dbReference>
<comment type="catalytic activity">
    <reaction evidence="3">
        <text>[thioredoxin]-dithiol + NADP(+) = [thioredoxin]-disulfide + NADPH + H(+)</text>
        <dbReference type="Rhea" id="RHEA:20345"/>
        <dbReference type="Rhea" id="RHEA-COMP:10698"/>
        <dbReference type="Rhea" id="RHEA-COMP:10700"/>
        <dbReference type="ChEBI" id="CHEBI:15378"/>
        <dbReference type="ChEBI" id="CHEBI:29950"/>
        <dbReference type="ChEBI" id="CHEBI:50058"/>
        <dbReference type="ChEBI" id="CHEBI:57783"/>
        <dbReference type="ChEBI" id="CHEBI:58349"/>
        <dbReference type="EC" id="1.8.1.9"/>
    </reaction>
</comment>
<dbReference type="RefSeq" id="WP_129230954.1">
    <property type="nucleotide sequence ID" value="NZ_SDPO01000002.1"/>
</dbReference>
<feature type="domain" description="FAD/NAD(P)-binding" evidence="4">
    <location>
        <begin position="7"/>
        <end position="293"/>
    </location>
</feature>
<gene>
    <name evidence="5" type="ORF">ESP57_06320</name>
</gene>
<dbReference type="PRINTS" id="PR00469">
    <property type="entry name" value="PNDRDTASEII"/>
</dbReference>
<comment type="caution">
    <text evidence="5">The sequence shown here is derived from an EMBL/GenBank/DDBJ whole genome shotgun (WGS) entry which is preliminary data.</text>
</comment>
<dbReference type="Gene3D" id="3.50.50.60">
    <property type="entry name" value="FAD/NAD(P)-binding domain"/>
    <property type="match status" value="2"/>
</dbReference>
<dbReference type="Proteomes" id="UP000292935">
    <property type="component" value="Unassembled WGS sequence"/>
</dbReference>
<evidence type="ECO:0000256" key="1">
    <source>
        <dbReference type="ARBA" id="ARBA00022630"/>
    </source>
</evidence>